<evidence type="ECO:0000313" key="2">
    <source>
        <dbReference type="Proteomes" id="UP000265566"/>
    </source>
</evidence>
<sequence length="73" mass="8396">MGSLERNIFTSLFPIPPIPIISNFSSLSPPSLNFSLPFLHVSLPHNLSYFHRFCMFVRSKSLKLNFIVLINIF</sequence>
<name>A0A396H024_MEDTR</name>
<comment type="caution">
    <text evidence="1">The sequence shown here is derived from an EMBL/GenBank/DDBJ whole genome shotgun (WGS) entry which is preliminary data.</text>
</comment>
<dbReference type="EMBL" id="PSQE01000007">
    <property type="protein sequence ID" value="RHN45821.1"/>
    <property type="molecule type" value="Genomic_DNA"/>
</dbReference>
<reference evidence="2" key="1">
    <citation type="journal article" date="2018" name="Nat. Plants">
        <title>Whole-genome landscape of Medicago truncatula symbiotic genes.</title>
        <authorList>
            <person name="Pecrix Y."/>
            <person name="Staton S.E."/>
            <person name="Sallet E."/>
            <person name="Lelandais-Briere C."/>
            <person name="Moreau S."/>
            <person name="Carrere S."/>
            <person name="Blein T."/>
            <person name="Jardinaud M.F."/>
            <person name="Latrasse D."/>
            <person name="Zouine M."/>
            <person name="Zahm M."/>
            <person name="Kreplak J."/>
            <person name="Mayjonade B."/>
            <person name="Satge C."/>
            <person name="Perez M."/>
            <person name="Cauet S."/>
            <person name="Marande W."/>
            <person name="Chantry-Darmon C."/>
            <person name="Lopez-Roques C."/>
            <person name="Bouchez O."/>
            <person name="Berard A."/>
            <person name="Debelle F."/>
            <person name="Munos S."/>
            <person name="Bendahmane A."/>
            <person name="Berges H."/>
            <person name="Niebel A."/>
            <person name="Buitink J."/>
            <person name="Frugier F."/>
            <person name="Benhamed M."/>
            <person name="Crespi M."/>
            <person name="Gouzy J."/>
            <person name="Gamas P."/>
        </authorList>
    </citation>
    <scope>NUCLEOTIDE SEQUENCE [LARGE SCALE GENOMIC DNA]</scope>
    <source>
        <strain evidence="2">cv. Jemalong A17</strain>
    </source>
</reference>
<dbReference type="Proteomes" id="UP000265566">
    <property type="component" value="Chromosome 7"/>
</dbReference>
<dbReference type="Gramene" id="rna40240">
    <property type="protein sequence ID" value="RHN45821.1"/>
    <property type="gene ID" value="gene40240"/>
</dbReference>
<gene>
    <name evidence="1" type="ORF">MtrunA17_Chr7g0235631</name>
</gene>
<dbReference type="AlphaFoldDB" id="A0A396H024"/>
<evidence type="ECO:0000313" key="1">
    <source>
        <dbReference type="EMBL" id="RHN45821.1"/>
    </source>
</evidence>
<accession>A0A396H024</accession>
<proteinExistence type="predicted"/>
<organism evidence="1 2">
    <name type="scientific">Medicago truncatula</name>
    <name type="common">Barrel medic</name>
    <name type="synonym">Medicago tribuloides</name>
    <dbReference type="NCBI Taxonomy" id="3880"/>
    <lineage>
        <taxon>Eukaryota</taxon>
        <taxon>Viridiplantae</taxon>
        <taxon>Streptophyta</taxon>
        <taxon>Embryophyta</taxon>
        <taxon>Tracheophyta</taxon>
        <taxon>Spermatophyta</taxon>
        <taxon>Magnoliopsida</taxon>
        <taxon>eudicotyledons</taxon>
        <taxon>Gunneridae</taxon>
        <taxon>Pentapetalae</taxon>
        <taxon>rosids</taxon>
        <taxon>fabids</taxon>
        <taxon>Fabales</taxon>
        <taxon>Fabaceae</taxon>
        <taxon>Papilionoideae</taxon>
        <taxon>50 kb inversion clade</taxon>
        <taxon>NPAAA clade</taxon>
        <taxon>Hologalegina</taxon>
        <taxon>IRL clade</taxon>
        <taxon>Trifolieae</taxon>
        <taxon>Medicago</taxon>
    </lineage>
</organism>
<protein>
    <submittedName>
        <fullName evidence="1">Uncharacterized protein</fullName>
    </submittedName>
</protein>